<dbReference type="InterPro" id="IPR002885">
    <property type="entry name" value="PPR_rpt"/>
</dbReference>
<comment type="caution">
    <text evidence="4">The sequence shown here is derived from an EMBL/GenBank/DDBJ whole genome shotgun (WGS) entry which is preliminary data.</text>
</comment>
<dbReference type="InterPro" id="IPR011990">
    <property type="entry name" value="TPR-like_helical_dom_sf"/>
</dbReference>
<dbReference type="PROSITE" id="PS51375">
    <property type="entry name" value="PPR"/>
    <property type="match status" value="1"/>
</dbReference>
<evidence type="ECO:0008006" key="6">
    <source>
        <dbReference type="Google" id="ProtNLM"/>
    </source>
</evidence>
<evidence type="ECO:0000256" key="2">
    <source>
        <dbReference type="ARBA" id="ARBA00022737"/>
    </source>
</evidence>
<gene>
    <name evidence="4" type="ORF">FNV43_RR04658</name>
</gene>
<sequence>MQILLTRWLVRSLRKLGKVKPFESMRVVLEEMKLASCEISGESYAIFDLDDDILGVVELMQNGFRVKPDSSRVEEALNLLQEMANDGFHLDQFTNNTLVNGLCRTGHVKHALEVMDAMLQEGFDVNIFVYISLISGLVKLRSVEFRDQMVSSAPKYSHITL</sequence>
<reference evidence="4" key="1">
    <citation type="submission" date="2020-03" db="EMBL/GenBank/DDBJ databases">
        <title>A high-quality chromosome-level genome assembly of a woody plant with both climbing and erect habits, Rhamnella rubrinervis.</title>
        <authorList>
            <person name="Lu Z."/>
            <person name="Yang Y."/>
            <person name="Zhu X."/>
            <person name="Sun Y."/>
        </authorList>
    </citation>
    <scope>NUCLEOTIDE SEQUENCE</scope>
    <source>
        <strain evidence="4">BYM</strain>
        <tissue evidence="4">Leaf</tissue>
    </source>
</reference>
<evidence type="ECO:0000313" key="4">
    <source>
        <dbReference type="EMBL" id="KAF3454211.1"/>
    </source>
</evidence>
<keyword evidence="2" id="KW-0677">Repeat</keyword>
<name>A0A8K0HKM3_9ROSA</name>
<dbReference type="NCBIfam" id="TIGR00756">
    <property type="entry name" value="PPR"/>
    <property type="match status" value="1"/>
</dbReference>
<protein>
    <recommendedName>
        <fullName evidence="6">Pentatricopeptide repeat-containing protein</fullName>
    </recommendedName>
</protein>
<dbReference type="OrthoDB" id="1934535at2759"/>
<dbReference type="Pfam" id="PF01535">
    <property type="entry name" value="PPR"/>
    <property type="match status" value="1"/>
</dbReference>
<dbReference type="PANTHER" id="PTHR47941">
    <property type="entry name" value="PENTATRICOPEPTIDE REPEAT-CONTAINING PROTEIN 3, MITOCHONDRIAL"/>
    <property type="match status" value="1"/>
</dbReference>
<accession>A0A8K0HKM3</accession>
<evidence type="ECO:0000256" key="3">
    <source>
        <dbReference type="PROSITE-ProRule" id="PRU00708"/>
    </source>
</evidence>
<evidence type="ECO:0000313" key="5">
    <source>
        <dbReference type="Proteomes" id="UP000796880"/>
    </source>
</evidence>
<keyword evidence="5" id="KW-1185">Reference proteome</keyword>
<dbReference type="Gene3D" id="1.25.40.10">
    <property type="entry name" value="Tetratricopeptide repeat domain"/>
    <property type="match status" value="1"/>
</dbReference>
<feature type="repeat" description="PPR" evidence="3">
    <location>
        <begin position="91"/>
        <end position="125"/>
    </location>
</feature>
<proteinExistence type="inferred from homology"/>
<evidence type="ECO:0000256" key="1">
    <source>
        <dbReference type="ARBA" id="ARBA00007626"/>
    </source>
</evidence>
<dbReference type="Proteomes" id="UP000796880">
    <property type="component" value="Unassembled WGS sequence"/>
</dbReference>
<comment type="similarity">
    <text evidence="1">Belongs to the PPR family. P subfamily.</text>
</comment>
<dbReference type="EMBL" id="VOIH02000002">
    <property type="protein sequence ID" value="KAF3454211.1"/>
    <property type="molecule type" value="Genomic_DNA"/>
</dbReference>
<dbReference type="AlphaFoldDB" id="A0A8K0HKM3"/>
<organism evidence="4 5">
    <name type="scientific">Rhamnella rubrinervis</name>
    <dbReference type="NCBI Taxonomy" id="2594499"/>
    <lineage>
        <taxon>Eukaryota</taxon>
        <taxon>Viridiplantae</taxon>
        <taxon>Streptophyta</taxon>
        <taxon>Embryophyta</taxon>
        <taxon>Tracheophyta</taxon>
        <taxon>Spermatophyta</taxon>
        <taxon>Magnoliopsida</taxon>
        <taxon>eudicotyledons</taxon>
        <taxon>Gunneridae</taxon>
        <taxon>Pentapetalae</taxon>
        <taxon>rosids</taxon>
        <taxon>fabids</taxon>
        <taxon>Rosales</taxon>
        <taxon>Rhamnaceae</taxon>
        <taxon>rhamnoid group</taxon>
        <taxon>Rhamneae</taxon>
        <taxon>Rhamnella</taxon>
    </lineage>
</organism>
<dbReference type="Pfam" id="PF13041">
    <property type="entry name" value="PPR_2"/>
    <property type="match status" value="1"/>
</dbReference>